<dbReference type="Gene3D" id="3.30.70.260">
    <property type="match status" value="1"/>
</dbReference>
<evidence type="ECO:0000256" key="1">
    <source>
        <dbReference type="ARBA" id="ARBA00008460"/>
    </source>
</evidence>
<evidence type="ECO:0000313" key="4">
    <source>
        <dbReference type="Proteomes" id="UP000011021"/>
    </source>
</evidence>
<comment type="similarity">
    <text evidence="1 2">Belongs to the UPF0250 family.</text>
</comment>
<gene>
    <name evidence="3" type="ORF">HMPREF0551_2012</name>
</gene>
<protein>
    <recommendedName>
        <fullName evidence="2">UPF0250 protein HMPREF0551_2012</fullName>
    </recommendedName>
</protein>
<reference evidence="3 4" key="1">
    <citation type="submission" date="2010-12" db="EMBL/GenBank/DDBJ databases">
        <authorList>
            <person name="Muzny D."/>
            <person name="Qin X."/>
            <person name="Deng J."/>
            <person name="Jiang H."/>
            <person name="Liu Y."/>
            <person name="Qu J."/>
            <person name="Song X.-Z."/>
            <person name="Zhang L."/>
            <person name="Thornton R."/>
            <person name="Coyle M."/>
            <person name="Francisco L."/>
            <person name="Jackson L."/>
            <person name="Javaid M."/>
            <person name="Korchina V."/>
            <person name="Kovar C."/>
            <person name="Mata R."/>
            <person name="Mathew T."/>
            <person name="Ngo R."/>
            <person name="Nguyen L."/>
            <person name="Nguyen N."/>
            <person name="Okwuonu G."/>
            <person name="Ongeri F."/>
            <person name="Pham C."/>
            <person name="Simmons D."/>
            <person name="Wilczek-Boney K."/>
            <person name="Hale W."/>
            <person name="Jakkamsetti A."/>
            <person name="Pham P."/>
            <person name="Ruth R."/>
            <person name="San Lucas F."/>
            <person name="Warren J."/>
            <person name="Zhang J."/>
            <person name="Zhao Z."/>
            <person name="Zhou C."/>
            <person name="Zhu D."/>
            <person name="Lee S."/>
            <person name="Bess C."/>
            <person name="Blankenburg K."/>
            <person name="Forbes L."/>
            <person name="Fu Q."/>
            <person name="Gubbala S."/>
            <person name="Hirani K."/>
            <person name="Jayaseelan J.C."/>
            <person name="Lara F."/>
            <person name="Munidasa M."/>
            <person name="Palculict T."/>
            <person name="Patil S."/>
            <person name="Pu L.-L."/>
            <person name="Saada N."/>
            <person name="Tang L."/>
            <person name="Weissenberger G."/>
            <person name="Zhu Y."/>
            <person name="Hemphill L."/>
            <person name="Shang Y."/>
            <person name="Youmans B."/>
            <person name="Ayvaz T."/>
            <person name="Ross M."/>
            <person name="Santibanez J."/>
            <person name="Aqrawi P."/>
            <person name="Gross S."/>
            <person name="Joshi V."/>
            <person name="Fowler G."/>
            <person name="Nazareth L."/>
            <person name="Reid J."/>
            <person name="Worley K."/>
            <person name="Petrosino J."/>
            <person name="Highlander S."/>
            <person name="Gibbs R."/>
        </authorList>
    </citation>
    <scope>NUCLEOTIDE SEQUENCE [LARGE SCALE GENOMIC DNA]</scope>
    <source>
        <strain evidence="3 4">ATCC 51599</strain>
    </source>
</reference>
<keyword evidence="4" id="KW-1185">Reference proteome</keyword>
<dbReference type="AlphaFoldDB" id="E7RZ98"/>
<dbReference type="Proteomes" id="UP000011021">
    <property type="component" value="Unassembled WGS sequence"/>
</dbReference>
<evidence type="ECO:0000313" key="3">
    <source>
        <dbReference type="EMBL" id="EFV93897.1"/>
    </source>
</evidence>
<dbReference type="GO" id="GO:0005829">
    <property type="term" value="C:cytosol"/>
    <property type="evidence" value="ECO:0007669"/>
    <property type="project" value="TreeGrafter"/>
</dbReference>
<dbReference type="PANTHER" id="PTHR38036:SF1">
    <property type="entry name" value="UPF0250 PROTEIN YBED"/>
    <property type="match status" value="1"/>
</dbReference>
<comment type="caution">
    <text evidence="3">The sequence shown here is derived from an EMBL/GenBank/DDBJ whole genome shotgun (WGS) entry which is preliminary data.</text>
</comment>
<dbReference type="STRING" id="887898.HMPREF0551_2012"/>
<dbReference type="InterPro" id="IPR007454">
    <property type="entry name" value="UPF0250_YbeD-like"/>
</dbReference>
<accession>E7RZ98</accession>
<dbReference type="HAMAP" id="MF_00659">
    <property type="entry name" value="UPF0250"/>
    <property type="match status" value="1"/>
</dbReference>
<dbReference type="EMBL" id="AEQP01000022">
    <property type="protein sequence ID" value="EFV93897.1"/>
    <property type="molecule type" value="Genomic_DNA"/>
</dbReference>
<dbReference type="Pfam" id="PF04359">
    <property type="entry name" value="DUF493"/>
    <property type="match status" value="1"/>
</dbReference>
<organism evidence="3 4">
    <name type="scientific">Lautropia mirabilis ATCC 51599</name>
    <dbReference type="NCBI Taxonomy" id="887898"/>
    <lineage>
        <taxon>Bacteria</taxon>
        <taxon>Pseudomonadati</taxon>
        <taxon>Pseudomonadota</taxon>
        <taxon>Betaproteobacteria</taxon>
        <taxon>Burkholderiales</taxon>
        <taxon>Burkholderiaceae</taxon>
        <taxon>Lautropia</taxon>
    </lineage>
</organism>
<proteinExistence type="inferred from homology"/>
<dbReference type="InterPro" id="IPR027471">
    <property type="entry name" value="YbeD-like_sf"/>
</dbReference>
<dbReference type="eggNOG" id="COG2921">
    <property type="taxonomic scope" value="Bacteria"/>
</dbReference>
<dbReference type="HOGENOM" id="CLU_161438_1_1_4"/>
<dbReference type="PANTHER" id="PTHR38036">
    <property type="entry name" value="UPF0250 PROTEIN YBED"/>
    <property type="match status" value="1"/>
</dbReference>
<sequence>MTDPKHPEHLTNEAVPAEPSAVDPLQFPMEFPLKVMGKNEPGFTETIADVLGRHIADFDPKTLDVRHSKGGNYLSLTATFTAHSRQQLDDLYRELSALPQVSYLI</sequence>
<dbReference type="RefSeq" id="WP_005674381.1">
    <property type="nucleotide sequence ID" value="NZ_CP146288.1"/>
</dbReference>
<name>E7RZ98_9BURK</name>
<evidence type="ECO:0000256" key="2">
    <source>
        <dbReference type="HAMAP-Rule" id="MF_00659"/>
    </source>
</evidence>
<dbReference type="SUPFAM" id="SSF117991">
    <property type="entry name" value="YbeD/HP0495-like"/>
    <property type="match status" value="1"/>
</dbReference>